<comment type="subcellular location">
    <subcellularLocation>
        <location evidence="1 6 7">Nucleus</location>
    </subcellularLocation>
</comment>
<feature type="compositionally biased region" description="Acidic residues" evidence="8">
    <location>
        <begin position="58"/>
        <end position="71"/>
    </location>
</feature>
<feature type="DNA-binding region" description="Homeobox" evidence="6">
    <location>
        <begin position="101"/>
        <end position="160"/>
    </location>
</feature>
<dbReference type="EMBL" id="CAKKLH010000288">
    <property type="protein sequence ID" value="CAH0108851.1"/>
    <property type="molecule type" value="Genomic_DNA"/>
</dbReference>
<feature type="region of interest" description="Disordered" evidence="8">
    <location>
        <begin position="185"/>
        <end position="217"/>
    </location>
</feature>
<dbReference type="FunFam" id="1.10.10.60:FF:000102">
    <property type="entry name" value="Aristaless related homeobox"/>
    <property type="match status" value="1"/>
</dbReference>
<keyword evidence="3 6" id="KW-0238">DNA-binding</keyword>
<keyword evidence="11" id="KW-1185">Reference proteome</keyword>
<reference evidence="10" key="1">
    <citation type="submission" date="2021-11" db="EMBL/GenBank/DDBJ databases">
        <authorList>
            <person name="Schell T."/>
        </authorList>
    </citation>
    <scope>NUCLEOTIDE SEQUENCE</scope>
    <source>
        <strain evidence="10">M5</strain>
    </source>
</reference>
<dbReference type="SMART" id="SM00389">
    <property type="entry name" value="HOX"/>
    <property type="match status" value="1"/>
</dbReference>
<feature type="region of interest" description="Disordered" evidence="8">
    <location>
        <begin position="51"/>
        <end position="71"/>
    </location>
</feature>
<protein>
    <recommendedName>
        <fullName evidence="9">Homeobox domain-containing protein</fullName>
    </recommendedName>
</protein>
<accession>A0A8J2W8G7</accession>
<feature type="domain" description="Homeobox" evidence="9">
    <location>
        <begin position="99"/>
        <end position="159"/>
    </location>
</feature>
<dbReference type="PANTHER" id="PTHR24329">
    <property type="entry name" value="HOMEOBOX PROTEIN ARISTALESS"/>
    <property type="match status" value="1"/>
</dbReference>
<evidence type="ECO:0000313" key="11">
    <source>
        <dbReference type="Proteomes" id="UP000789390"/>
    </source>
</evidence>
<dbReference type="GO" id="GO:0000981">
    <property type="term" value="F:DNA-binding transcription factor activity, RNA polymerase II-specific"/>
    <property type="evidence" value="ECO:0007669"/>
    <property type="project" value="InterPro"/>
</dbReference>
<dbReference type="SUPFAM" id="SSF46689">
    <property type="entry name" value="Homeodomain-like"/>
    <property type="match status" value="1"/>
</dbReference>
<evidence type="ECO:0000313" key="10">
    <source>
        <dbReference type="EMBL" id="CAH0108851.1"/>
    </source>
</evidence>
<keyword evidence="2" id="KW-0217">Developmental protein</keyword>
<dbReference type="Pfam" id="PF00046">
    <property type="entry name" value="Homeodomain"/>
    <property type="match status" value="1"/>
</dbReference>
<evidence type="ECO:0000256" key="4">
    <source>
        <dbReference type="ARBA" id="ARBA00023155"/>
    </source>
</evidence>
<comment type="caution">
    <text evidence="10">The sequence shown here is derived from an EMBL/GenBank/DDBJ whole genome shotgun (WGS) entry which is preliminary data.</text>
</comment>
<feature type="compositionally biased region" description="Low complexity" evidence="8">
    <location>
        <begin position="205"/>
        <end position="217"/>
    </location>
</feature>
<dbReference type="GO" id="GO:0000977">
    <property type="term" value="F:RNA polymerase II transcription regulatory region sequence-specific DNA binding"/>
    <property type="evidence" value="ECO:0007669"/>
    <property type="project" value="TreeGrafter"/>
</dbReference>
<evidence type="ECO:0000256" key="3">
    <source>
        <dbReference type="ARBA" id="ARBA00023125"/>
    </source>
</evidence>
<dbReference type="GO" id="GO:0005634">
    <property type="term" value="C:nucleus"/>
    <property type="evidence" value="ECO:0007669"/>
    <property type="project" value="UniProtKB-SubCell"/>
</dbReference>
<dbReference type="PROSITE" id="PS50071">
    <property type="entry name" value="HOMEOBOX_2"/>
    <property type="match status" value="1"/>
</dbReference>
<evidence type="ECO:0000256" key="1">
    <source>
        <dbReference type="ARBA" id="ARBA00004123"/>
    </source>
</evidence>
<feature type="compositionally biased region" description="Low complexity" evidence="8">
    <location>
        <begin position="341"/>
        <end position="360"/>
    </location>
</feature>
<sequence length="406" mass="44588">MSSLTEQHPTGSSVIANGNKSRVYTIDDILGRRSSNVEPIVPAKLIAAQQVNSSKSSDDDESLVMDEEEDDTMFRSKLRDGSLDEIDLSVSSAEKPGSRKVRRTRTTFTTFQLHQLERAFEKTQYPDVFTREELAMRLDLSEARVQVWFQNRRAKWRKKEKTIGGESPTFSASHLLDRLSSLADGDLQHSGTRAGQHDMWSQMGQQQQQQSQQQQHHSVNPFLTMRLPHGSLFPYTGGIASHPAYAAHPAALAAHHAAAAAAWNNLKQSGSPVAAAAAAAAAAAGFQPRYWLHPHWPAHAAVFDPMGLGTHPEAGSSPPQHPDYTSFMLQSHQQLQHHHLQMNQHTSQDSRSPVSSPASSIQAGDSPTPDLDNSQNKMPTVDKTILDLRVKIAGAKDSLVSVKLAE</sequence>
<keyword evidence="4 6" id="KW-0371">Homeobox</keyword>
<evidence type="ECO:0000256" key="5">
    <source>
        <dbReference type="ARBA" id="ARBA00023242"/>
    </source>
</evidence>
<dbReference type="InterPro" id="IPR009057">
    <property type="entry name" value="Homeodomain-like_sf"/>
</dbReference>
<dbReference type="AlphaFoldDB" id="A0A8J2W8G7"/>
<dbReference type="PANTHER" id="PTHR24329:SF543">
    <property type="entry name" value="FI01017P-RELATED"/>
    <property type="match status" value="1"/>
</dbReference>
<feature type="compositionally biased region" description="Polar residues" evidence="8">
    <location>
        <begin position="361"/>
        <end position="378"/>
    </location>
</feature>
<dbReference type="Gene3D" id="1.10.10.60">
    <property type="entry name" value="Homeodomain-like"/>
    <property type="match status" value="1"/>
</dbReference>
<evidence type="ECO:0000256" key="6">
    <source>
        <dbReference type="PROSITE-ProRule" id="PRU00108"/>
    </source>
</evidence>
<dbReference type="OrthoDB" id="6159439at2759"/>
<evidence type="ECO:0000256" key="2">
    <source>
        <dbReference type="ARBA" id="ARBA00022473"/>
    </source>
</evidence>
<dbReference type="PROSITE" id="PS00027">
    <property type="entry name" value="HOMEOBOX_1"/>
    <property type="match status" value="1"/>
</dbReference>
<dbReference type="InterPro" id="IPR017970">
    <property type="entry name" value="Homeobox_CS"/>
</dbReference>
<keyword evidence="5 6" id="KW-0539">Nucleus</keyword>
<feature type="region of interest" description="Disordered" evidence="8">
    <location>
        <begin position="331"/>
        <end position="378"/>
    </location>
</feature>
<evidence type="ECO:0000256" key="8">
    <source>
        <dbReference type="SAM" id="MobiDB-lite"/>
    </source>
</evidence>
<dbReference type="CDD" id="cd00086">
    <property type="entry name" value="homeodomain"/>
    <property type="match status" value="1"/>
</dbReference>
<gene>
    <name evidence="10" type="ORF">DGAL_LOCUS12271</name>
</gene>
<proteinExistence type="predicted"/>
<evidence type="ECO:0000256" key="7">
    <source>
        <dbReference type="RuleBase" id="RU000682"/>
    </source>
</evidence>
<name>A0A8J2W8G7_9CRUS</name>
<dbReference type="InterPro" id="IPR001356">
    <property type="entry name" value="HD"/>
</dbReference>
<organism evidence="10 11">
    <name type="scientific">Daphnia galeata</name>
    <dbReference type="NCBI Taxonomy" id="27404"/>
    <lineage>
        <taxon>Eukaryota</taxon>
        <taxon>Metazoa</taxon>
        <taxon>Ecdysozoa</taxon>
        <taxon>Arthropoda</taxon>
        <taxon>Crustacea</taxon>
        <taxon>Branchiopoda</taxon>
        <taxon>Diplostraca</taxon>
        <taxon>Cladocera</taxon>
        <taxon>Anomopoda</taxon>
        <taxon>Daphniidae</taxon>
        <taxon>Daphnia</taxon>
    </lineage>
</organism>
<dbReference type="InterPro" id="IPR050649">
    <property type="entry name" value="Paired_Homeobox_TFs"/>
</dbReference>
<dbReference type="Proteomes" id="UP000789390">
    <property type="component" value="Unassembled WGS sequence"/>
</dbReference>
<evidence type="ECO:0000259" key="9">
    <source>
        <dbReference type="PROSITE" id="PS50071"/>
    </source>
</evidence>